<dbReference type="PATRIC" id="fig|1232683.4.peg.1896"/>
<dbReference type="OrthoDB" id="5596698at2"/>
<sequence length="600" mass="66684">MPLLEQTALTREQRVFFITFTLLVLIAPFYYQPNLGGEGMMLPYNASTWAAVLLTMSAGLLAMLKRETWVKPRHIGLLMLFPAGLVLGGFLTGIERPSEWLIRLGVIVGGMLFWLSLFQFRLTRRQVDTAAYLVLASITIQGLIGLGQVLPDNPFRSWIPWVSGKVPAGIYQQPNLHASMMATGIALALYQATTPAFIRLRWPFKGLVLMTLLLASANLVTIGSRVGLLGVAIAVGLIVISRIRLLARRKIITLLLISAMIGGVSLGLKSSKTGTIKAITKIERLTANEGVSGDSRPHIYRLAWQTFLQAPLIGHGIGSFQHVFQENRPQYYEKVPNYKLDDKRFSHPHNELLFWMIEGGALALLSIAAAALAVVWQLAQLGWQRGGAMAALLAPIALHTQVELPFYISNIHWIILLILLFICFQSGRRVSQLRLSTPAKNATSITTLICAPLLVAFLTHALLANAGIVQFMRSKGTQPKHLIPALDDFYFRELGGYFWMRTLLYRDLRNNLTEHTDQFIDWGNRYTQQIPDKQVYYDLAIAYFHLGNINDALKTLAHARAIYPDDTRMSKLATDIKSGNFRIGTSGAANLAPLQASQAQ</sequence>
<evidence type="ECO:0000256" key="1">
    <source>
        <dbReference type="ARBA" id="ARBA00004141"/>
    </source>
</evidence>
<dbReference type="InterPro" id="IPR011990">
    <property type="entry name" value="TPR-like_helical_dom_sf"/>
</dbReference>
<evidence type="ECO:0000256" key="2">
    <source>
        <dbReference type="ARBA" id="ARBA00022692"/>
    </source>
</evidence>
<evidence type="ECO:0000313" key="9">
    <source>
        <dbReference type="EMBL" id="KEA63806.1"/>
    </source>
</evidence>
<evidence type="ECO:0000259" key="8">
    <source>
        <dbReference type="Pfam" id="PF11846"/>
    </source>
</evidence>
<feature type="transmembrane region" description="Helical" evidence="6">
    <location>
        <begin position="130"/>
        <end position="150"/>
    </location>
</feature>
<reference evidence="9 10" key="1">
    <citation type="submission" date="2014-04" db="EMBL/GenBank/DDBJ databases">
        <title>Marinobacterium kochiensis sp. nov., isolated from sediment sample collected from Kochi backwaters in Kerala, India.</title>
        <authorList>
            <person name="Singh A."/>
            <person name="Pinnaka A.K."/>
        </authorList>
    </citation>
    <scope>NUCLEOTIDE SEQUENCE [LARGE SCALE GENOMIC DNA]</scope>
    <source>
        <strain evidence="9 10">AK27</strain>
    </source>
</reference>
<proteinExistence type="predicted"/>
<dbReference type="PROSITE" id="PS50005">
    <property type="entry name" value="TPR"/>
    <property type="match status" value="1"/>
</dbReference>
<feature type="transmembrane region" description="Helical" evidence="6">
    <location>
        <begin position="226"/>
        <end position="244"/>
    </location>
</feature>
<dbReference type="AlphaFoldDB" id="A0A081FZ51"/>
<dbReference type="eggNOG" id="COG3307">
    <property type="taxonomic scope" value="Bacteria"/>
</dbReference>
<feature type="transmembrane region" description="Helical" evidence="6">
    <location>
        <begin position="445"/>
        <end position="468"/>
    </location>
</feature>
<comment type="caution">
    <text evidence="9">The sequence shown here is derived from an EMBL/GenBank/DDBJ whole genome shotgun (WGS) entry which is preliminary data.</text>
</comment>
<dbReference type="InterPro" id="IPR007016">
    <property type="entry name" value="O-antigen_ligase-rel_domated"/>
</dbReference>
<evidence type="ECO:0000256" key="3">
    <source>
        <dbReference type="ARBA" id="ARBA00022989"/>
    </source>
</evidence>
<dbReference type="RefSeq" id="WP_036187045.1">
    <property type="nucleotide sequence ID" value="NZ_JMQN01000028.1"/>
</dbReference>
<feature type="transmembrane region" description="Helical" evidence="6">
    <location>
        <begin position="170"/>
        <end position="190"/>
    </location>
</feature>
<feature type="domain" description="O-antigen ligase-related" evidence="7">
    <location>
        <begin position="211"/>
        <end position="367"/>
    </location>
</feature>
<keyword evidence="3 6" id="KW-1133">Transmembrane helix</keyword>
<keyword evidence="10" id="KW-1185">Reference proteome</keyword>
<dbReference type="Proteomes" id="UP000028252">
    <property type="component" value="Unassembled WGS sequence"/>
</dbReference>
<dbReference type="GO" id="GO:0016020">
    <property type="term" value="C:membrane"/>
    <property type="evidence" value="ECO:0007669"/>
    <property type="project" value="UniProtKB-SubCell"/>
</dbReference>
<dbReference type="InterPro" id="IPR019734">
    <property type="entry name" value="TPR_rpt"/>
</dbReference>
<dbReference type="InterPro" id="IPR051533">
    <property type="entry name" value="WaaL-like"/>
</dbReference>
<organism evidence="9 10">
    <name type="scientific">Marinobacterium lacunae</name>
    <dbReference type="NCBI Taxonomy" id="1232683"/>
    <lineage>
        <taxon>Bacteria</taxon>
        <taxon>Pseudomonadati</taxon>
        <taxon>Pseudomonadota</taxon>
        <taxon>Gammaproteobacteria</taxon>
        <taxon>Oceanospirillales</taxon>
        <taxon>Oceanospirillaceae</taxon>
        <taxon>Marinobacterium</taxon>
    </lineage>
</organism>
<feature type="transmembrane region" description="Helical" evidence="6">
    <location>
        <begin position="404"/>
        <end position="424"/>
    </location>
</feature>
<feature type="transmembrane region" description="Helical" evidence="6">
    <location>
        <begin position="251"/>
        <end position="268"/>
    </location>
</feature>
<feature type="transmembrane region" description="Helical" evidence="6">
    <location>
        <begin position="15"/>
        <end position="32"/>
    </location>
</feature>
<feature type="transmembrane region" description="Helical" evidence="6">
    <location>
        <begin position="100"/>
        <end position="118"/>
    </location>
</feature>
<dbReference type="PANTHER" id="PTHR37422:SF13">
    <property type="entry name" value="LIPOPOLYSACCHARIDE BIOSYNTHESIS PROTEIN PA4999-RELATED"/>
    <property type="match status" value="1"/>
</dbReference>
<dbReference type="InterPro" id="IPR021797">
    <property type="entry name" value="Wzy_C_2"/>
</dbReference>
<dbReference type="EMBL" id="JMQN01000028">
    <property type="protein sequence ID" value="KEA63806.1"/>
    <property type="molecule type" value="Genomic_DNA"/>
</dbReference>
<dbReference type="SUPFAM" id="SSF48452">
    <property type="entry name" value="TPR-like"/>
    <property type="match status" value="1"/>
</dbReference>
<dbReference type="PANTHER" id="PTHR37422">
    <property type="entry name" value="TEICHURONIC ACID BIOSYNTHESIS PROTEIN TUAE"/>
    <property type="match status" value="1"/>
</dbReference>
<evidence type="ECO:0000259" key="7">
    <source>
        <dbReference type="Pfam" id="PF04932"/>
    </source>
</evidence>
<feature type="transmembrane region" description="Helical" evidence="6">
    <location>
        <begin position="75"/>
        <end position="94"/>
    </location>
</feature>
<dbReference type="Pfam" id="PF04932">
    <property type="entry name" value="Wzy_C"/>
    <property type="match status" value="1"/>
</dbReference>
<name>A0A081FZ51_9GAMM</name>
<dbReference type="STRING" id="1232683.ADIMK_1933"/>
<protein>
    <submittedName>
        <fullName evidence="9">Lipid A core-O-antigen ligase</fullName>
    </submittedName>
</protein>
<feature type="domain" description="Virulence factor membrane-bound polymerase C-terminal" evidence="8">
    <location>
        <begin position="389"/>
        <end position="568"/>
    </location>
</feature>
<evidence type="ECO:0000256" key="5">
    <source>
        <dbReference type="PROSITE-ProRule" id="PRU00339"/>
    </source>
</evidence>
<comment type="subcellular location">
    <subcellularLocation>
        <location evidence="1">Membrane</location>
        <topology evidence="1">Multi-pass membrane protein</topology>
    </subcellularLocation>
</comment>
<feature type="repeat" description="TPR" evidence="5">
    <location>
        <begin position="533"/>
        <end position="566"/>
    </location>
</feature>
<dbReference type="Pfam" id="PF11846">
    <property type="entry name" value="Wzy_C_2"/>
    <property type="match status" value="1"/>
</dbReference>
<gene>
    <name evidence="9" type="ORF">ADIMK_1933</name>
</gene>
<keyword evidence="4 6" id="KW-0472">Membrane</keyword>
<evidence type="ECO:0000313" key="10">
    <source>
        <dbReference type="Proteomes" id="UP000028252"/>
    </source>
</evidence>
<dbReference type="GO" id="GO:0016874">
    <property type="term" value="F:ligase activity"/>
    <property type="evidence" value="ECO:0007669"/>
    <property type="project" value="UniProtKB-KW"/>
</dbReference>
<accession>A0A081FZ51</accession>
<keyword evidence="2 6" id="KW-0812">Transmembrane</keyword>
<feature type="transmembrane region" description="Helical" evidence="6">
    <location>
        <begin position="44"/>
        <end position="63"/>
    </location>
</feature>
<evidence type="ECO:0000256" key="4">
    <source>
        <dbReference type="ARBA" id="ARBA00023136"/>
    </source>
</evidence>
<evidence type="ECO:0000256" key="6">
    <source>
        <dbReference type="SAM" id="Phobius"/>
    </source>
</evidence>
<feature type="transmembrane region" description="Helical" evidence="6">
    <location>
        <begin position="352"/>
        <end position="375"/>
    </location>
</feature>
<keyword evidence="9" id="KW-0436">Ligase</keyword>
<keyword evidence="5" id="KW-0802">TPR repeat</keyword>